<proteinExistence type="predicted"/>
<name>X1BA63_9ZZZZ</name>
<dbReference type="EMBL" id="BART01028744">
    <property type="protein sequence ID" value="GAG92739.1"/>
    <property type="molecule type" value="Genomic_DNA"/>
</dbReference>
<reference evidence="1" key="1">
    <citation type="journal article" date="2014" name="Front. Microbiol.">
        <title>High frequency of phylogenetically diverse reductive dehalogenase-homologous genes in deep subseafloor sedimentary metagenomes.</title>
        <authorList>
            <person name="Kawai M."/>
            <person name="Futagami T."/>
            <person name="Toyoda A."/>
            <person name="Takaki Y."/>
            <person name="Nishi S."/>
            <person name="Hori S."/>
            <person name="Arai W."/>
            <person name="Tsubouchi T."/>
            <person name="Morono Y."/>
            <person name="Uchiyama I."/>
            <person name="Ito T."/>
            <person name="Fujiyama A."/>
            <person name="Inagaki F."/>
            <person name="Takami H."/>
        </authorList>
    </citation>
    <scope>NUCLEOTIDE SEQUENCE</scope>
    <source>
        <strain evidence="1">Expedition CK06-06</strain>
    </source>
</reference>
<dbReference type="AlphaFoldDB" id="X1BA63"/>
<gene>
    <name evidence="1" type="ORF">S01H4_50597</name>
</gene>
<feature type="non-terminal residue" evidence="1">
    <location>
        <position position="54"/>
    </location>
</feature>
<protein>
    <submittedName>
        <fullName evidence="1">Uncharacterized protein</fullName>
    </submittedName>
</protein>
<organism evidence="1">
    <name type="scientific">marine sediment metagenome</name>
    <dbReference type="NCBI Taxonomy" id="412755"/>
    <lineage>
        <taxon>unclassified sequences</taxon>
        <taxon>metagenomes</taxon>
        <taxon>ecological metagenomes</taxon>
    </lineage>
</organism>
<accession>X1BA63</accession>
<evidence type="ECO:0000313" key="1">
    <source>
        <dbReference type="EMBL" id="GAG92739.1"/>
    </source>
</evidence>
<comment type="caution">
    <text evidence="1">The sequence shown here is derived from an EMBL/GenBank/DDBJ whole genome shotgun (WGS) entry which is preliminary data.</text>
</comment>
<sequence>MAFGGAVFSGDSKLFTLYHLLFDMHQLRLLDLVLRPQVHLLSCKNPQHVHHQMY</sequence>